<reference evidence="1" key="1">
    <citation type="submission" date="2020-04" db="EMBL/GenBank/DDBJ databases">
        <authorList>
            <person name="Alioto T."/>
            <person name="Alioto T."/>
            <person name="Gomez Garrido J."/>
        </authorList>
    </citation>
    <scope>NUCLEOTIDE SEQUENCE</scope>
    <source>
        <strain evidence="1">A484AB</strain>
    </source>
</reference>
<evidence type="ECO:0000313" key="1">
    <source>
        <dbReference type="EMBL" id="CAB3988945.1"/>
    </source>
</evidence>
<keyword evidence="2" id="KW-1185">Reference proteome</keyword>
<name>A0A7D9HSR2_PARCT</name>
<dbReference type="Proteomes" id="UP001152795">
    <property type="component" value="Unassembled WGS sequence"/>
</dbReference>
<dbReference type="AlphaFoldDB" id="A0A7D9HSR2"/>
<proteinExistence type="predicted"/>
<evidence type="ECO:0000313" key="2">
    <source>
        <dbReference type="Proteomes" id="UP001152795"/>
    </source>
</evidence>
<organism evidence="1 2">
    <name type="scientific">Paramuricea clavata</name>
    <name type="common">Red gorgonian</name>
    <name type="synonym">Violescent sea-whip</name>
    <dbReference type="NCBI Taxonomy" id="317549"/>
    <lineage>
        <taxon>Eukaryota</taxon>
        <taxon>Metazoa</taxon>
        <taxon>Cnidaria</taxon>
        <taxon>Anthozoa</taxon>
        <taxon>Octocorallia</taxon>
        <taxon>Malacalcyonacea</taxon>
        <taxon>Plexauridae</taxon>
        <taxon>Paramuricea</taxon>
    </lineage>
</organism>
<dbReference type="EMBL" id="CACRXK020001410">
    <property type="protein sequence ID" value="CAB3988945.1"/>
    <property type="molecule type" value="Genomic_DNA"/>
</dbReference>
<protein>
    <submittedName>
        <fullName evidence="1">Uncharacterized protein</fullName>
    </submittedName>
</protein>
<accession>A0A7D9HSR2</accession>
<gene>
    <name evidence="1" type="ORF">PACLA_8A085821</name>
</gene>
<sequence>MMGTVKKMFESYGDGKEKYHKRLTELQLGLNTTIYDLEKQVMDTPELRDRLPDIEMNIRTVGAGILNISYLIFVKVRNYLPKAKHIRPVLGPLYCECERKIIPKTFPKNREIV</sequence>
<comment type="caution">
    <text evidence="1">The sequence shown here is derived from an EMBL/GenBank/DDBJ whole genome shotgun (WGS) entry which is preliminary data.</text>
</comment>